<name>A0A1G4IXZ7_9SACH</name>
<dbReference type="SUPFAM" id="SSF51735">
    <property type="entry name" value="NAD(P)-binding Rossmann-fold domains"/>
    <property type="match status" value="1"/>
</dbReference>
<comment type="similarity">
    <text evidence="1">Belongs to the NmrA-type oxidoreductase family.</text>
</comment>
<dbReference type="PANTHER" id="PTHR42748:SF31">
    <property type="entry name" value="NMRA-LIKE DOMAIN-CONTAINING PROTEIN-RELATED"/>
    <property type="match status" value="1"/>
</dbReference>
<dbReference type="GO" id="GO:0005634">
    <property type="term" value="C:nucleus"/>
    <property type="evidence" value="ECO:0007669"/>
    <property type="project" value="TreeGrafter"/>
</dbReference>
<dbReference type="PANTHER" id="PTHR42748">
    <property type="entry name" value="NITROGEN METABOLITE REPRESSION PROTEIN NMRA FAMILY MEMBER"/>
    <property type="match status" value="1"/>
</dbReference>
<sequence length="308" mass="34321">MTELIVLTCASGRQCSGIIPLLYGKPSYLLRLVVNSTSSLQRLSKQWPAAEVVQANLRSPDDCSKILHGATAIVFIGPPYHPYEVTLGMNMIDAAVEETKTNKAFKHFIFSSAIHPELSKMLNHTHKRPIEEYLTESGLSYTILQPSTFMDNFIGVLVDQAASSAHKKGLFKATFNPNTPMSFSTVRDLADIVVKVITERARHFYATYQIVATFPITTTEFITQVGEALGIEFEIQQMPFEQACEIFTKSKTAGQEMDQQYKDGPERMLIYYNSRGLYGNPGVAEWLLGRPATSPADLALAKLKERSQ</sequence>
<keyword evidence="5" id="KW-1185">Reference proteome</keyword>
<keyword evidence="2" id="KW-0521">NADP</keyword>
<dbReference type="Pfam" id="PF05368">
    <property type="entry name" value="NmrA"/>
    <property type="match status" value="1"/>
</dbReference>
<dbReference type="InterPro" id="IPR051164">
    <property type="entry name" value="NmrA-like_oxidored"/>
</dbReference>
<dbReference type="Proteomes" id="UP000191024">
    <property type="component" value="Chromosome B"/>
</dbReference>
<protein>
    <submittedName>
        <fullName evidence="4">LAMI_0B08614g1_1</fullName>
    </submittedName>
</protein>
<proteinExistence type="inferred from homology"/>
<dbReference type="AlphaFoldDB" id="A0A1G4IXZ7"/>
<evidence type="ECO:0000256" key="1">
    <source>
        <dbReference type="ARBA" id="ARBA00006328"/>
    </source>
</evidence>
<feature type="domain" description="NmrA-like" evidence="3">
    <location>
        <begin position="1"/>
        <end position="246"/>
    </location>
</feature>
<evidence type="ECO:0000256" key="2">
    <source>
        <dbReference type="ARBA" id="ARBA00022857"/>
    </source>
</evidence>
<dbReference type="Gene3D" id="3.90.25.10">
    <property type="entry name" value="UDP-galactose 4-epimerase, domain 1"/>
    <property type="match status" value="1"/>
</dbReference>
<dbReference type="Gene3D" id="3.40.50.720">
    <property type="entry name" value="NAD(P)-binding Rossmann-like Domain"/>
    <property type="match status" value="1"/>
</dbReference>
<reference evidence="4 5" key="1">
    <citation type="submission" date="2016-03" db="EMBL/GenBank/DDBJ databases">
        <authorList>
            <person name="Devillers H."/>
        </authorList>
    </citation>
    <scope>NUCLEOTIDE SEQUENCE [LARGE SCALE GENOMIC DNA]</scope>
    <source>
        <strain evidence="4">CBS 11717</strain>
    </source>
</reference>
<dbReference type="InterPro" id="IPR036291">
    <property type="entry name" value="NAD(P)-bd_dom_sf"/>
</dbReference>
<dbReference type="STRING" id="1230905.A0A1G4IXZ7"/>
<organism evidence="4 5">
    <name type="scientific">Lachancea mirantina</name>
    <dbReference type="NCBI Taxonomy" id="1230905"/>
    <lineage>
        <taxon>Eukaryota</taxon>
        <taxon>Fungi</taxon>
        <taxon>Dikarya</taxon>
        <taxon>Ascomycota</taxon>
        <taxon>Saccharomycotina</taxon>
        <taxon>Saccharomycetes</taxon>
        <taxon>Saccharomycetales</taxon>
        <taxon>Saccharomycetaceae</taxon>
        <taxon>Lachancea</taxon>
    </lineage>
</organism>
<gene>
    <name evidence="4" type="ORF">LAMI_0B08614G</name>
</gene>
<dbReference type="EMBL" id="LT598464">
    <property type="protein sequence ID" value="SCU82016.1"/>
    <property type="molecule type" value="Genomic_DNA"/>
</dbReference>
<dbReference type="OrthoDB" id="419598at2759"/>
<evidence type="ECO:0000259" key="3">
    <source>
        <dbReference type="Pfam" id="PF05368"/>
    </source>
</evidence>
<evidence type="ECO:0000313" key="5">
    <source>
        <dbReference type="Proteomes" id="UP000191024"/>
    </source>
</evidence>
<accession>A0A1G4IXZ7</accession>
<evidence type="ECO:0000313" key="4">
    <source>
        <dbReference type="EMBL" id="SCU82016.1"/>
    </source>
</evidence>
<dbReference type="InterPro" id="IPR008030">
    <property type="entry name" value="NmrA-like"/>
</dbReference>